<dbReference type="Pfam" id="PF13416">
    <property type="entry name" value="SBP_bac_8"/>
    <property type="match status" value="1"/>
</dbReference>
<organism evidence="4 5">
    <name type="scientific">Bifidobacterium felsineum</name>
    <dbReference type="NCBI Taxonomy" id="2045440"/>
    <lineage>
        <taxon>Bacteria</taxon>
        <taxon>Bacillati</taxon>
        <taxon>Actinomycetota</taxon>
        <taxon>Actinomycetes</taxon>
        <taxon>Bifidobacteriales</taxon>
        <taxon>Bifidobacteriaceae</taxon>
        <taxon>Bifidobacterium</taxon>
    </lineage>
</organism>
<reference evidence="5" key="1">
    <citation type="submission" date="2017-10" db="EMBL/GenBank/DDBJ databases">
        <title>Draft genome sequences of strains TRE 1, TRE 9, TRE H and TRI 7, isolated from tamarins, belonging to four potential novel Bifidobacterium species.</title>
        <authorList>
            <person name="Mattarelli P."/>
            <person name="Modesto M."/>
            <person name="Puglisi E."/>
            <person name="Morelli L."/>
            <person name="Bonetti A."/>
            <person name="Spezio C."/>
            <person name="Sandri C."/>
        </authorList>
    </citation>
    <scope>NUCLEOTIDE SEQUENCE [LARGE SCALE GENOMIC DNA]</scope>
    <source>
        <strain evidence="5">TREH</strain>
    </source>
</reference>
<evidence type="ECO:0000256" key="3">
    <source>
        <dbReference type="ARBA" id="ARBA00022729"/>
    </source>
</evidence>
<dbReference type="InterPro" id="IPR006059">
    <property type="entry name" value="SBP"/>
</dbReference>
<dbReference type="Gene3D" id="3.40.190.10">
    <property type="entry name" value="Periplasmic binding protein-like II"/>
    <property type="match status" value="1"/>
</dbReference>
<keyword evidence="2" id="KW-0813">Transport</keyword>
<dbReference type="SUPFAM" id="SSF53850">
    <property type="entry name" value="Periplasmic binding protein-like II"/>
    <property type="match status" value="1"/>
</dbReference>
<dbReference type="OrthoDB" id="2515046at2"/>
<name>A0A2M9HIE4_9BIFI</name>
<keyword evidence="5" id="KW-1185">Reference proteome</keyword>
<evidence type="ECO:0000256" key="2">
    <source>
        <dbReference type="ARBA" id="ARBA00022448"/>
    </source>
</evidence>
<gene>
    <name evidence="4" type="ORF">CSQ86_08870</name>
</gene>
<dbReference type="PANTHER" id="PTHR43649">
    <property type="entry name" value="ARABINOSE-BINDING PROTEIN-RELATED"/>
    <property type="match status" value="1"/>
</dbReference>
<comment type="caution">
    <text evidence="4">The sequence shown here is derived from an EMBL/GenBank/DDBJ whole genome shotgun (WGS) entry which is preliminary data.</text>
</comment>
<sequence>MGKLCLRKFAILSSSTSECLHMSRLLRQTSRQSRIRMAAAATVALSLIAATAGCGSTSGEQGTTEITLWTWQSTINDFVTAFEKTHPNIKVKVTNAGANEDEYMQLTNAINAGRGIPDVVYLDYNAVHQFAISDQLRSMNDYGFDSIRNDFTKAAQNNVSVSGEPYGLPISSGPMAMFYNQDVLAKAGVTTAPTTWDEYRDAAEKVAALPGSAHIANDTGDGGFITSMLWQAGAQPFTVDGTSVSVNFGGKNVKKFTGMWQPMLDGNLIDTSTTGWTDEWWRKLDDGSIATLLTGAWMVSSMQKNLSQTKGSWRIAPMPQYVAGEHANGENGGGALALPKGTDDAKAKAAYEFAEWFAHDGGVKVNLAQGGLPPLNSVLSDNDWLNEKDPFFGGQATHQVIAEASKEVSTKFEYLPYMAYANSIAVDSIGQAYHGKITLQNALVQWGDSLKTYGEQEGFTVK</sequence>
<dbReference type="GO" id="GO:0055085">
    <property type="term" value="P:transmembrane transport"/>
    <property type="evidence" value="ECO:0007669"/>
    <property type="project" value="InterPro"/>
</dbReference>
<dbReference type="InterPro" id="IPR006061">
    <property type="entry name" value="SBP_1_CS"/>
</dbReference>
<dbReference type="InterPro" id="IPR050490">
    <property type="entry name" value="Bact_solute-bd_prot1"/>
</dbReference>
<dbReference type="PANTHER" id="PTHR43649:SF14">
    <property type="entry name" value="BLR3389 PROTEIN"/>
    <property type="match status" value="1"/>
</dbReference>
<dbReference type="PROSITE" id="PS01037">
    <property type="entry name" value="SBP_BACTERIAL_1"/>
    <property type="match status" value="1"/>
</dbReference>
<evidence type="ECO:0000256" key="1">
    <source>
        <dbReference type="ARBA" id="ARBA00008520"/>
    </source>
</evidence>
<proteinExistence type="inferred from homology"/>
<evidence type="ECO:0000313" key="5">
    <source>
        <dbReference type="Proteomes" id="UP000229239"/>
    </source>
</evidence>
<evidence type="ECO:0000313" key="4">
    <source>
        <dbReference type="EMBL" id="PJM76584.1"/>
    </source>
</evidence>
<dbReference type="AlphaFoldDB" id="A0A2M9HIE4"/>
<comment type="similarity">
    <text evidence="1">Belongs to the bacterial solute-binding protein 1 family.</text>
</comment>
<accession>A0A2M9HIE4</accession>
<dbReference type="Proteomes" id="UP000229239">
    <property type="component" value="Unassembled WGS sequence"/>
</dbReference>
<dbReference type="EMBL" id="PEBJ01000005">
    <property type="protein sequence ID" value="PJM76584.1"/>
    <property type="molecule type" value="Genomic_DNA"/>
</dbReference>
<protein>
    <submittedName>
        <fullName evidence="4">Sugar ABC transporter substrate-binding protein</fullName>
    </submittedName>
</protein>
<keyword evidence="3" id="KW-0732">Signal</keyword>